<dbReference type="PANTHER" id="PTHR24056">
    <property type="entry name" value="CELL DIVISION PROTEIN KINASE"/>
    <property type="match status" value="1"/>
</dbReference>
<dbReference type="PANTHER" id="PTHR24056:SF546">
    <property type="entry name" value="CYCLIN-DEPENDENT KINASE 12"/>
    <property type="match status" value="1"/>
</dbReference>
<keyword evidence="5 12" id="KW-0547">Nucleotide-binding</keyword>
<keyword evidence="6" id="KW-0418">Kinase</keyword>
<keyword evidence="4" id="KW-0808">Transferase</keyword>
<gene>
    <name evidence="15" type="ORF">DPMN_061920</name>
</gene>
<dbReference type="GO" id="GO:0004693">
    <property type="term" value="F:cyclin-dependent protein serine/threonine kinase activity"/>
    <property type="evidence" value="ECO:0007669"/>
    <property type="project" value="UniProtKB-EC"/>
</dbReference>
<feature type="compositionally biased region" description="Basic and acidic residues" evidence="13">
    <location>
        <begin position="719"/>
        <end position="729"/>
    </location>
</feature>
<dbReference type="InterPro" id="IPR011009">
    <property type="entry name" value="Kinase-like_dom_sf"/>
</dbReference>
<dbReference type="Proteomes" id="UP000828390">
    <property type="component" value="Unassembled WGS sequence"/>
</dbReference>
<dbReference type="SMART" id="SM00220">
    <property type="entry name" value="S_TKc"/>
    <property type="match status" value="1"/>
</dbReference>
<feature type="non-terminal residue" evidence="15">
    <location>
        <position position="1"/>
    </location>
</feature>
<feature type="compositionally biased region" description="Polar residues" evidence="13">
    <location>
        <begin position="738"/>
        <end position="752"/>
    </location>
</feature>
<evidence type="ECO:0000256" key="1">
    <source>
        <dbReference type="ARBA" id="ARBA00004123"/>
    </source>
</evidence>
<sequence>SRGRYKGTRGSPSPGWVRRSRSRSRSHSRSLKRRLTPPTSPSRPAKLAAREFEASSSSSGVRQKLNKYAPTSLASELSKHRKAREMRNQQLASRHSSSKMDDAIIAKVKKEKHSHTPDSRATSVETSLQKEPEYSRKERLQDARESNIVVKIENPDHNHRHVSESMLSTTPKDSQRKAPEADYSKNMVVEASLPVSKIPPPKDSPYESVSDVEPSPAGSILQKTTPPSAPVSLKHRITDLPMPPMVDYPKSKPSGYREQRAASPQRRGRLTDLPMPPMMDEIDNEDNKSTPDTSIEAADKKEAKTKRPRICQNRSNRERLKGEWGERCVDLFNIIEIIGEGTFGQVYKAKDSRTGDLVALKKVRLENEKEGFPITAVREIKILRQLNHPSIINLMEIVTDKQDAVDFRNDRGAFYLVFEYMDHDLMGILESGLVTFEEIHIASFMKQLLEGLQYCHRKNFLHRDIKCSNILLNNKGQIKLGDWGLGRLYDAEDRERLYTNKVITLWYRPPELLLGEERYGPSIDIWSIGCILGELFTKKPIFQAQQELAQLELISKTCGSPCPAVWPDVIKLPLFHTFKPKKQYRRRLREEFSFLPKQALDLMDNMLELDPSKRCNADQALVSPWLHYVEPRLITPPNLPHDQDCHEMWCKERKKAMKEMKNRGEDPSTLPVKLPCKQSSSREGSRDRASIPQKSVPPVVGKDLFDKTKRNNSSSNFVVRDKSALHDASARNNSSANTNQKQSSITNNTLNPTVFGKPGLTSLPPDPPPTQPLVSKPRELSPPDDSTLPTKYLDITQFKAPEDLEAEEAGRHAAEPNTNPDMNQLTYMLQQGMSIDEVAKTMNIKLDEQTYELLATLKQQLDLAAALAKQSGMLSHGVDTSQNESVGKEYDYSDPSLGANAMLDHNSRKYGNDLSSAMSDPSGGGLIVGAGDYSQDYQMPSALLPQSRVPGQVGMANYENRSMDISNDSNDNIMDSSGRERLHSGDYMGYGNDLQGGGFGAYGKPAVSDPALTGYNPHLSAQKQYSYGSDNGETAQRISSHRNSNASNYSGDISGLPSLLGVSPPFKKVDPSSGQGFKHQLSTDDGKFGRSGLGQTFSGTQFVSSQGTQPRPLMSFDPSGPRGRGRSDFRGAQYGQSGYK</sequence>
<comment type="catalytic activity">
    <reaction evidence="11">
        <text>[DNA-directed RNA polymerase] + ATP = phospho-[DNA-directed RNA polymerase] + ADP + H(+)</text>
        <dbReference type="Rhea" id="RHEA:10216"/>
        <dbReference type="Rhea" id="RHEA-COMP:11321"/>
        <dbReference type="Rhea" id="RHEA-COMP:11322"/>
        <dbReference type="ChEBI" id="CHEBI:15378"/>
        <dbReference type="ChEBI" id="CHEBI:30616"/>
        <dbReference type="ChEBI" id="CHEBI:43176"/>
        <dbReference type="ChEBI" id="CHEBI:68546"/>
        <dbReference type="ChEBI" id="CHEBI:456216"/>
        <dbReference type="EC" id="2.7.11.23"/>
    </reaction>
</comment>
<dbReference type="EMBL" id="JAIWYP010000013">
    <property type="protein sequence ID" value="KAH3719091.1"/>
    <property type="molecule type" value="Genomic_DNA"/>
</dbReference>
<feature type="region of interest" description="Disordered" evidence="13">
    <location>
        <begin position="1"/>
        <end position="309"/>
    </location>
</feature>
<feature type="compositionally biased region" description="Polar residues" evidence="13">
    <location>
        <begin position="1093"/>
        <end position="1109"/>
    </location>
</feature>
<feature type="compositionally biased region" description="Basic and acidic residues" evidence="13">
    <location>
        <begin position="153"/>
        <end position="163"/>
    </location>
</feature>
<evidence type="ECO:0000256" key="5">
    <source>
        <dbReference type="ARBA" id="ARBA00022741"/>
    </source>
</evidence>
<comment type="subcellular location">
    <subcellularLocation>
        <location evidence="1">Nucleus</location>
    </subcellularLocation>
</comment>
<reference evidence="15" key="1">
    <citation type="journal article" date="2019" name="bioRxiv">
        <title>The Genome of the Zebra Mussel, Dreissena polymorpha: A Resource for Invasive Species Research.</title>
        <authorList>
            <person name="McCartney M.A."/>
            <person name="Auch B."/>
            <person name="Kono T."/>
            <person name="Mallez S."/>
            <person name="Zhang Y."/>
            <person name="Obille A."/>
            <person name="Becker A."/>
            <person name="Abrahante J.E."/>
            <person name="Garbe J."/>
            <person name="Badalamenti J.P."/>
            <person name="Herman A."/>
            <person name="Mangelson H."/>
            <person name="Liachko I."/>
            <person name="Sullivan S."/>
            <person name="Sone E.D."/>
            <person name="Koren S."/>
            <person name="Silverstein K.A.T."/>
            <person name="Beckman K.B."/>
            <person name="Gohl D.M."/>
        </authorList>
    </citation>
    <scope>NUCLEOTIDE SEQUENCE</scope>
    <source>
        <strain evidence="15">Duluth1</strain>
        <tissue evidence="15">Whole animal</tissue>
    </source>
</reference>
<dbReference type="Pfam" id="PF00069">
    <property type="entry name" value="Pkinase"/>
    <property type="match status" value="1"/>
</dbReference>
<evidence type="ECO:0000256" key="13">
    <source>
        <dbReference type="SAM" id="MobiDB-lite"/>
    </source>
</evidence>
<evidence type="ECO:0000256" key="6">
    <source>
        <dbReference type="ARBA" id="ARBA00022777"/>
    </source>
</evidence>
<dbReference type="AlphaFoldDB" id="A0A9D4HJN2"/>
<feature type="region of interest" description="Disordered" evidence="13">
    <location>
        <begin position="1022"/>
        <end position="1050"/>
    </location>
</feature>
<dbReference type="InterPro" id="IPR050108">
    <property type="entry name" value="CDK"/>
</dbReference>
<keyword evidence="16" id="KW-1185">Reference proteome</keyword>
<dbReference type="GO" id="GO:0032968">
    <property type="term" value="P:positive regulation of transcription elongation by RNA polymerase II"/>
    <property type="evidence" value="ECO:0007669"/>
    <property type="project" value="TreeGrafter"/>
</dbReference>
<evidence type="ECO:0000256" key="12">
    <source>
        <dbReference type="PROSITE-ProRule" id="PRU10141"/>
    </source>
</evidence>
<comment type="catalytic activity">
    <reaction evidence="9">
        <text>L-threonyl-[protein] + ATP = O-phospho-L-threonyl-[protein] + ADP + H(+)</text>
        <dbReference type="Rhea" id="RHEA:46608"/>
        <dbReference type="Rhea" id="RHEA-COMP:11060"/>
        <dbReference type="Rhea" id="RHEA-COMP:11605"/>
        <dbReference type="ChEBI" id="CHEBI:15378"/>
        <dbReference type="ChEBI" id="CHEBI:30013"/>
        <dbReference type="ChEBI" id="CHEBI:30616"/>
        <dbReference type="ChEBI" id="CHEBI:61977"/>
        <dbReference type="ChEBI" id="CHEBI:456216"/>
        <dbReference type="EC" id="2.7.11.22"/>
    </reaction>
</comment>
<evidence type="ECO:0000259" key="14">
    <source>
        <dbReference type="PROSITE" id="PS50011"/>
    </source>
</evidence>
<dbReference type="InterPro" id="IPR008271">
    <property type="entry name" value="Ser/Thr_kinase_AS"/>
</dbReference>
<dbReference type="Gene3D" id="3.30.200.20">
    <property type="entry name" value="Phosphorylase Kinase, domain 1"/>
    <property type="match status" value="1"/>
</dbReference>
<comment type="similarity">
    <text evidence="2">Belongs to the protein kinase superfamily. CMGC Ser/Thr protein kinase family. CDC2/CDKX subfamily.</text>
</comment>
<dbReference type="GO" id="GO:0030332">
    <property type="term" value="F:cyclin binding"/>
    <property type="evidence" value="ECO:0007669"/>
    <property type="project" value="TreeGrafter"/>
</dbReference>
<dbReference type="PROSITE" id="PS00107">
    <property type="entry name" value="PROTEIN_KINASE_ATP"/>
    <property type="match status" value="1"/>
</dbReference>
<keyword evidence="7 12" id="KW-0067">ATP-binding</keyword>
<comment type="caution">
    <text evidence="15">The sequence shown here is derived from an EMBL/GenBank/DDBJ whole genome shotgun (WGS) entry which is preliminary data.</text>
</comment>
<evidence type="ECO:0000256" key="3">
    <source>
        <dbReference type="ARBA" id="ARBA00022527"/>
    </source>
</evidence>
<feature type="compositionally biased region" description="Basic and acidic residues" evidence="13">
    <location>
        <begin position="173"/>
        <end position="183"/>
    </location>
</feature>
<evidence type="ECO:0000313" key="15">
    <source>
        <dbReference type="EMBL" id="KAH3719091.1"/>
    </source>
</evidence>
<dbReference type="InterPro" id="IPR017441">
    <property type="entry name" value="Protein_kinase_ATP_BS"/>
</dbReference>
<evidence type="ECO:0000256" key="7">
    <source>
        <dbReference type="ARBA" id="ARBA00022840"/>
    </source>
</evidence>
<feature type="binding site" evidence="12">
    <location>
        <position position="361"/>
    </location>
    <ligand>
        <name>ATP</name>
        <dbReference type="ChEBI" id="CHEBI:30616"/>
    </ligand>
</feature>
<evidence type="ECO:0000256" key="9">
    <source>
        <dbReference type="ARBA" id="ARBA00047811"/>
    </source>
</evidence>
<evidence type="ECO:0000313" key="16">
    <source>
        <dbReference type="Proteomes" id="UP000828390"/>
    </source>
</evidence>
<keyword evidence="8" id="KW-0539">Nucleus</keyword>
<dbReference type="GO" id="GO:0008024">
    <property type="term" value="C:cyclin/CDK positive transcription elongation factor complex"/>
    <property type="evidence" value="ECO:0007669"/>
    <property type="project" value="TreeGrafter"/>
</dbReference>
<feature type="region of interest" description="Disordered" evidence="13">
    <location>
        <begin position="658"/>
        <end position="790"/>
    </location>
</feature>
<comment type="catalytic activity">
    <reaction evidence="10">
        <text>L-seryl-[protein] + ATP = O-phospho-L-seryl-[protein] + ADP + H(+)</text>
        <dbReference type="Rhea" id="RHEA:17989"/>
        <dbReference type="Rhea" id="RHEA-COMP:9863"/>
        <dbReference type="Rhea" id="RHEA-COMP:11604"/>
        <dbReference type="ChEBI" id="CHEBI:15378"/>
        <dbReference type="ChEBI" id="CHEBI:29999"/>
        <dbReference type="ChEBI" id="CHEBI:30616"/>
        <dbReference type="ChEBI" id="CHEBI:83421"/>
        <dbReference type="ChEBI" id="CHEBI:456216"/>
        <dbReference type="EC" id="2.7.11.22"/>
    </reaction>
</comment>
<evidence type="ECO:0000256" key="8">
    <source>
        <dbReference type="ARBA" id="ARBA00023242"/>
    </source>
</evidence>
<feature type="region of interest" description="Disordered" evidence="13">
    <location>
        <begin position="962"/>
        <end position="989"/>
    </location>
</feature>
<dbReference type="CDD" id="cd07864">
    <property type="entry name" value="STKc_CDK12"/>
    <property type="match status" value="1"/>
</dbReference>
<dbReference type="GO" id="GO:0008353">
    <property type="term" value="F:RNA polymerase II CTD heptapeptide repeat kinase activity"/>
    <property type="evidence" value="ECO:0007669"/>
    <property type="project" value="UniProtKB-EC"/>
</dbReference>
<name>A0A9D4HJN2_DREPO</name>
<feature type="compositionally biased region" description="Basic and acidic residues" evidence="13">
    <location>
        <begin position="128"/>
        <end position="145"/>
    </location>
</feature>
<dbReference type="FunFam" id="1.10.510.10:FF:000415">
    <property type="entry name" value="CMGC/CDK/CRK7 protein kinase, variant"/>
    <property type="match status" value="1"/>
</dbReference>
<protein>
    <recommendedName>
        <fullName evidence="14">Protein kinase domain-containing protein</fullName>
    </recommendedName>
</protein>
<dbReference type="PROSITE" id="PS50011">
    <property type="entry name" value="PROTEIN_KINASE_DOM"/>
    <property type="match status" value="1"/>
</dbReference>
<dbReference type="FunFam" id="3.30.200.20:FF:000074">
    <property type="entry name" value="cyclin-dependent kinase 12 isoform X2"/>
    <property type="match status" value="1"/>
</dbReference>
<evidence type="ECO:0000256" key="4">
    <source>
        <dbReference type="ARBA" id="ARBA00022679"/>
    </source>
</evidence>
<dbReference type="Gene3D" id="1.10.510.10">
    <property type="entry name" value="Transferase(Phosphotransferase) domain 1"/>
    <property type="match status" value="1"/>
</dbReference>
<accession>A0A9D4HJN2</accession>
<evidence type="ECO:0000256" key="10">
    <source>
        <dbReference type="ARBA" id="ARBA00048367"/>
    </source>
</evidence>
<reference evidence="15" key="2">
    <citation type="submission" date="2020-11" db="EMBL/GenBank/DDBJ databases">
        <authorList>
            <person name="McCartney M.A."/>
            <person name="Auch B."/>
            <person name="Kono T."/>
            <person name="Mallez S."/>
            <person name="Becker A."/>
            <person name="Gohl D.M."/>
            <person name="Silverstein K.A.T."/>
            <person name="Koren S."/>
            <person name="Bechman K.B."/>
            <person name="Herman A."/>
            <person name="Abrahante J.E."/>
            <person name="Garbe J."/>
        </authorList>
    </citation>
    <scope>NUCLEOTIDE SEQUENCE</scope>
    <source>
        <strain evidence="15">Duluth1</strain>
        <tissue evidence="15">Whole animal</tissue>
    </source>
</reference>
<keyword evidence="3" id="KW-0723">Serine/threonine-protein kinase</keyword>
<dbReference type="SUPFAM" id="SSF56112">
    <property type="entry name" value="Protein kinase-like (PK-like)"/>
    <property type="match status" value="1"/>
</dbReference>
<dbReference type="GO" id="GO:0005524">
    <property type="term" value="F:ATP binding"/>
    <property type="evidence" value="ECO:0007669"/>
    <property type="project" value="UniProtKB-UniRule"/>
</dbReference>
<evidence type="ECO:0000256" key="11">
    <source>
        <dbReference type="ARBA" id="ARBA00049280"/>
    </source>
</evidence>
<feature type="compositionally biased region" description="Low complexity" evidence="13">
    <location>
        <begin position="963"/>
        <end position="976"/>
    </location>
</feature>
<dbReference type="InterPro" id="IPR000719">
    <property type="entry name" value="Prot_kinase_dom"/>
</dbReference>
<proteinExistence type="inferred from homology"/>
<evidence type="ECO:0000256" key="2">
    <source>
        <dbReference type="ARBA" id="ARBA00006485"/>
    </source>
</evidence>
<dbReference type="PROSITE" id="PS00108">
    <property type="entry name" value="PROTEIN_KINASE_ST"/>
    <property type="match status" value="1"/>
</dbReference>
<organism evidence="15 16">
    <name type="scientific">Dreissena polymorpha</name>
    <name type="common">Zebra mussel</name>
    <name type="synonym">Mytilus polymorpha</name>
    <dbReference type="NCBI Taxonomy" id="45954"/>
    <lineage>
        <taxon>Eukaryota</taxon>
        <taxon>Metazoa</taxon>
        <taxon>Spiralia</taxon>
        <taxon>Lophotrochozoa</taxon>
        <taxon>Mollusca</taxon>
        <taxon>Bivalvia</taxon>
        <taxon>Autobranchia</taxon>
        <taxon>Heteroconchia</taxon>
        <taxon>Euheterodonta</taxon>
        <taxon>Imparidentia</taxon>
        <taxon>Neoheterodontei</taxon>
        <taxon>Myida</taxon>
        <taxon>Dreissenoidea</taxon>
        <taxon>Dreissenidae</taxon>
        <taxon>Dreissena</taxon>
    </lineage>
</organism>
<feature type="domain" description="Protein kinase" evidence="14">
    <location>
        <begin position="332"/>
        <end position="626"/>
    </location>
</feature>
<feature type="region of interest" description="Disordered" evidence="13">
    <location>
        <begin position="1064"/>
        <end position="1140"/>
    </location>
</feature>
<feature type="compositionally biased region" description="Basic residues" evidence="13">
    <location>
        <begin position="18"/>
        <end position="35"/>
    </location>
</feature>